<dbReference type="PROSITE" id="PS51819">
    <property type="entry name" value="VOC"/>
    <property type="match status" value="1"/>
</dbReference>
<keyword evidence="3" id="KW-1185">Reference proteome</keyword>
<accession>A0ABW4IIK6</accession>
<evidence type="ECO:0000259" key="1">
    <source>
        <dbReference type="PROSITE" id="PS51819"/>
    </source>
</evidence>
<dbReference type="RefSeq" id="WP_379663844.1">
    <property type="nucleotide sequence ID" value="NZ_JBHUDG010000048.1"/>
</dbReference>
<dbReference type="InterPro" id="IPR004360">
    <property type="entry name" value="Glyas_Fos-R_dOase_dom"/>
</dbReference>
<dbReference type="SUPFAM" id="SSF54593">
    <property type="entry name" value="Glyoxalase/Bleomycin resistance protein/Dihydroxybiphenyl dioxygenase"/>
    <property type="match status" value="1"/>
</dbReference>
<dbReference type="EMBL" id="JBHUDG010000048">
    <property type="protein sequence ID" value="MFD1631476.1"/>
    <property type="molecule type" value="Genomic_DNA"/>
</dbReference>
<gene>
    <name evidence="2" type="ORF">ACFSAH_16500</name>
</gene>
<protein>
    <submittedName>
        <fullName evidence="2">VOC family protein</fullName>
    </submittedName>
</protein>
<sequence>MEIQFKRLHHILLTVPVGKIQEARDFYANAVGLQEIEGQHPNGAIWFQMGDVELHLLEEDKGGLYSNHPAFEIKGLSAIREHFLTKGLELSYPPKIEGRERFFIRDPFGNRVEFIEFI</sequence>
<dbReference type="PANTHER" id="PTHR39175:SF1">
    <property type="entry name" value="FAMILY PROTEIN, PUTATIVE (AFU_ORTHOLOGUE AFUA_3G15060)-RELATED"/>
    <property type="match status" value="1"/>
</dbReference>
<dbReference type="PANTHER" id="PTHR39175">
    <property type="entry name" value="FAMILY PROTEIN, PUTATIVE (AFU_ORTHOLOGUE AFUA_3G15060)-RELATED"/>
    <property type="match status" value="1"/>
</dbReference>
<dbReference type="InterPro" id="IPR037523">
    <property type="entry name" value="VOC_core"/>
</dbReference>
<dbReference type="Gene3D" id="3.10.180.10">
    <property type="entry name" value="2,3-Dihydroxybiphenyl 1,2-Dioxygenase, domain 1"/>
    <property type="match status" value="1"/>
</dbReference>
<name>A0ABW4IIK6_9SPHI</name>
<comment type="caution">
    <text evidence="2">The sequence shown here is derived from an EMBL/GenBank/DDBJ whole genome shotgun (WGS) entry which is preliminary data.</text>
</comment>
<reference evidence="3" key="1">
    <citation type="journal article" date="2019" name="Int. J. Syst. Evol. Microbiol.">
        <title>The Global Catalogue of Microorganisms (GCM) 10K type strain sequencing project: providing services to taxonomists for standard genome sequencing and annotation.</title>
        <authorList>
            <consortium name="The Broad Institute Genomics Platform"/>
            <consortium name="The Broad Institute Genome Sequencing Center for Infectious Disease"/>
            <person name="Wu L."/>
            <person name="Ma J."/>
        </authorList>
    </citation>
    <scope>NUCLEOTIDE SEQUENCE [LARGE SCALE GENOMIC DNA]</scope>
    <source>
        <strain evidence="3">CCUG 53762</strain>
    </source>
</reference>
<organism evidence="2 3">
    <name type="scientific">Pseudopedobacter beijingensis</name>
    <dbReference type="NCBI Taxonomy" id="1207056"/>
    <lineage>
        <taxon>Bacteria</taxon>
        <taxon>Pseudomonadati</taxon>
        <taxon>Bacteroidota</taxon>
        <taxon>Sphingobacteriia</taxon>
        <taxon>Sphingobacteriales</taxon>
        <taxon>Sphingobacteriaceae</taxon>
        <taxon>Pseudopedobacter</taxon>
    </lineage>
</organism>
<proteinExistence type="predicted"/>
<dbReference type="Pfam" id="PF00903">
    <property type="entry name" value="Glyoxalase"/>
    <property type="match status" value="1"/>
</dbReference>
<feature type="domain" description="VOC" evidence="1">
    <location>
        <begin position="7"/>
        <end position="117"/>
    </location>
</feature>
<dbReference type="Proteomes" id="UP001597118">
    <property type="component" value="Unassembled WGS sequence"/>
</dbReference>
<dbReference type="InterPro" id="IPR029068">
    <property type="entry name" value="Glyas_Bleomycin-R_OHBP_Dase"/>
</dbReference>
<evidence type="ECO:0000313" key="2">
    <source>
        <dbReference type="EMBL" id="MFD1631476.1"/>
    </source>
</evidence>
<evidence type="ECO:0000313" key="3">
    <source>
        <dbReference type="Proteomes" id="UP001597118"/>
    </source>
</evidence>